<evidence type="ECO:0000313" key="2">
    <source>
        <dbReference type="Ensembl" id="ENSDLAP00005083308.1"/>
    </source>
</evidence>
<proteinExistence type="predicted"/>
<dbReference type="InterPro" id="IPR043502">
    <property type="entry name" value="DNA/RNA_pol_sf"/>
</dbReference>
<evidence type="ECO:0000259" key="1">
    <source>
        <dbReference type="PROSITE" id="PS50878"/>
    </source>
</evidence>
<accession>A0A8P4KTL1</accession>
<dbReference type="PROSITE" id="PS50878">
    <property type="entry name" value="RT_POL"/>
    <property type="match status" value="1"/>
</dbReference>
<evidence type="ECO:0000313" key="3">
    <source>
        <dbReference type="Proteomes" id="UP000694389"/>
    </source>
</evidence>
<dbReference type="GeneTree" id="ENSGT00940000163737"/>
<sequence length="315" mass="36240">MLNINGRKWTDQKLISDSVHSEAFILFLDFYKAFDTIEHKFLTECLKLFGFGNQFIDTIEMFYKGINSSVIINYSTSHRSDIKRGVRQGCPISPFLFILVVELLSLNIIHDTDFKGISIFNREIRISQLADDTTLFLKDKEQLVKAIDLVKQFSLASGLKLNVSKCELLPIHNCDDTFIDNIPVKTTVKYLGIHITKTLIARQQLNFSGRIKKARDIFNLWLQRDLTLYGRVLLSKADGVSHFVYPSLSLFVNDATAKEINKLFLNFIWRNKTPKLKNAVLSNSRAEGGLEVLNFIDIINTFKINWLKRCLTHQN</sequence>
<reference evidence="2" key="2">
    <citation type="submission" date="2025-09" db="UniProtKB">
        <authorList>
            <consortium name="Ensembl"/>
        </authorList>
    </citation>
    <scope>IDENTIFICATION</scope>
</reference>
<dbReference type="PANTHER" id="PTHR31635">
    <property type="entry name" value="REVERSE TRANSCRIPTASE DOMAIN-CONTAINING PROTEIN-RELATED"/>
    <property type="match status" value="1"/>
</dbReference>
<reference evidence="2" key="1">
    <citation type="submission" date="2025-08" db="UniProtKB">
        <authorList>
            <consortium name="Ensembl"/>
        </authorList>
    </citation>
    <scope>IDENTIFICATION</scope>
</reference>
<name>A0A8P4KTL1_DICLA</name>
<dbReference type="PANTHER" id="PTHR31635:SF196">
    <property type="entry name" value="REVERSE TRANSCRIPTASE DOMAIN-CONTAINING PROTEIN-RELATED"/>
    <property type="match status" value="1"/>
</dbReference>
<protein>
    <recommendedName>
        <fullName evidence="1">Reverse transcriptase domain-containing protein</fullName>
    </recommendedName>
</protein>
<dbReference type="InterPro" id="IPR000477">
    <property type="entry name" value="RT_dom"/>
</dbReference>
<keyword evidence="3" id="KW-1185">Reference proteome</keyword>
<dbReference type="SUPFAM" id="SSF56672">
    <property type="entry name" value="DNA/RNA polymerases"/>
    <property type="match status" value="1"/>
</dbReference>
<dbReference type="AlphaFoldDB" id="A0A8P4KTL1"/>
<organism evidence="2 3">
    <name type="scientific">Dicentrarchus labrax</name>
    <name type="common">European seabass</name>
    <name type="synonym">Morone labrax</name>
    <dbReference type="NCBI Taxonomy" id="13489"/>
    <lineage>
        <taxon>Eukaryota</taxon>
        <taxon>Metazoa</taxon>
        <taxon>Chordata</taxon>
        <taxon>Craniata</taxon>
        <taxon>Vertebrata</taxon>
        <taxon>Euteleostomi</taxon>
        <taxon>Actinopterygii</taxon>
        <taxon>Neopterygii</taxon>
        <taxon>Teleostei</taxon>
        <taxon>Neoteleostei</taxon>
        <taxon>Acanthomorphata</taxon>
        <taxon>Eupercaria</taxon>
        <taxon>Moronidae</taxon>
        <taxon>Dicentrarchus</taxon>
    </lineage>
</organism>
<dbReference type="Pfam" id="PF00078">
    <property type="entry name" value="RVT_1"/>
    <property type="match status" value="1"/>
</dbReference>
<dbReference type="Proteomes" id="UP000694389">
    <property type="component" value="Unassembled WGS sequence"/>
</dbReference>
<dbReference type="Ensembl" id="ENSDLAT00005069231.1">
    <property type="protein sequence ID" value="ENSDLAP00005083308.1"/>
    <property type="gene ID" value="ENSDLAG00005030481.1"/>
</dbReference>
<feature type="domain" description="Reverse transcriptase" evidence="1">
    <location>
        <begin position="1"/>
        <end position="195"/>
    </location>
</feature>
<dbReference type="CDD" id="cd01650">
    <property type="entry name" value="RT_nLTR_like"/>
    <property type="match status" value="1"/>
</dbReference>